<name>A0ABW8DA23_9GAMM</name>
<sequence length="62" mass="6797">MRSLARLFLTKKEGLATFFSMKKSCFAIVPSEVVAVLAQRNTGAAHESGFYAVLSWVNTAMI</sequence>
<keyword evidence="2" id="KW-1185">Reference proteome</keyword>
<accession>A0ABW8DA23</accession>
<evidence type="ECO:0000313" key="2">
    <source>
        <dbReference type="Proteomes" id="UP001615550"/>
    </source>
</evidence>
<dbReference type="RefSeq" id="WP_400188352.1">
    <property type="nucleotide sequence ID" value="NZ_JBGORX010000007.1"/>
</dbReference>
<proteinExistence type="predicted"/>
<dbReference type="Proteomes" id="UP001615550">
    <property type="component" value="Unassembled WGS sequence"/>
</dbReference>
<gene>
    <name evidence="1" type="ORF">ACD661_13280</name>
</gene>
<dbReference type="EMBL" id="JBGORX010000007">
    <property type="protein sequence ID" value="MFJ1269533.1"/>
    <property type="molecule type" value="Genomic_DNA"/>
</dbReference>
<organism evidence="1 2">
    <name type="scientific">Legionella lytica</name>
    <dbReference type="NCBI Taxonomy" id="96232"/>
    <lineage>
        <taxon>Bacteria</taxon>
        <taxon>Pseudomonadati</taxon>
        <taxon>Pseudomonadota</taxon>
        <taxon>Gammaproteobacteria</taxon>
        <taxon>Legionellales</taxon>
        <taxon>Legionellaceae</taxon>
        <taxon>Legionella</taxon>
    </lineage>
</organism>
<comment type="caution">
    <text evidence="1">The sequence shown here is derived from an EMBL/GenBank/DDBJ whole genome shotgun (WGS) entry which is preliminary data.</text>
</comment>
<reference evidence="1 2" key="1">
    <citation type="submission" date="2024-08" db="EMBL/GenBank/DDBJ databases">
        <title>Draft Genome Sequence of Legionella lytica strain DSB2004, Isolated From a Fire Sprinkler System.</title>
        <authorList>
            <person name="Everhart A.D."/>
            <person name="Kidane D.T."/>
            <person name="Farone A.L."/>
            <person name="Farone M.B."/>
        </authorList>
    </citation>
    <scope>NUCLEOTIDE SEQUENCE [LARGE SCALE GENOMIC DNA]</scope>
    <source>
        <strain evidence="1 2">DSB2004</strain>
    </source>
</reference>
<evidence type="ECO:0000313" key="1">
    <source>
        <dbReference type="EMBL" id="MFJ1269533.1"/>
    </source>
</evidence>
<protein>
    <submittedName>
        <fullName evidence="1">Uncharacterized protein</fullName>
    </submittedName>
</protein>